<dbReference type="VEuPathDB" id="VectorBase:GPAI034305"/>
<name>A0A1B0A4K4_GLOPL</name>
<keyword evidence="1" id="KW-0811">Translocation</keyword>
<keyword evidence="1" id="KW-0813">Transport</keyword>
<comment type="subcellular location">
    <subcellularLocation>
        <location evidence="1">Nucleus</location>
        <location evidence="1">Nuclear pore complex</location>
    </subcellularLocation>
</comment>
<comment type="similarity">
    <text evidence="1">Belongs to the nucleoporin Nup85 family.</text>
</comment>
<dbReference type="InterPro" id="IPR036005">
    <property type="entry name" value="Creatinase/aminopeptidase-like"/>
</dbReference>
<sequence length="292" mass="33497">MANYPGNVRVVYIRTANGGLHKLVFIFINWDQLTSRKIQALRTKTSIMNLDPLITIRNLGRFDKFLLGNVSPLHIEKPDYYYRFMPSGDPSSGEPEIKTDEQIHQMRVGVKTDEVDARLHELIISSNACPSALCYTGFPKSICTSVNDVAYHGIPNDRCLVDGDIDDQVKELNNIFAKVDEPREEICKVQAKKSFTEERYGNALEWAIRSKDTFYVTSIADYLLKCLESNLMPLTEKKKNHMEIHPHYRLDNVEQIINLMRLAFETCRMLSATGHTVSSPDFPLLLRLERKK</sequence>
<proteinExistence type="inferred from homology"/>
<keyword evidence="1" id="KW-0472">Membrane</keyword>
<dbReference type="InterPro" id="IPR000994">
    <property type="entry name" value="Pept_M24"/>
</dbReference>
<evidence type="ECO:0000313" key="4">
    <source>
        <dbReference type="Proteomes" id="UP000092445"/>
    </source>
</evidence>
<comment type="function">
    <text evidence="1">Functions as a component of the nuclear pore complex (NPC).</text>
</comment>
<dbReference type="PANTHER" id="PTHR43330:SF8">
    <property type="entry name" value="METHIONINE AMINOPEPTIDASE 1D, MITOCHONDRIAL"/>
    <property type="match status" value="1"/>
</dbReference>
<dbReference type="GO" id="GO:0051028">
    <property type="term" value="P:mRNA transport"/>
    <property type="evidence" value="ECO:0007669"/>
    <property type="project" value="UniProtKB-KW"/>
</dbReference>
<evidence type="ECO:0000313" key="3">
    <source>
        <dbReference type="EnsemblMetazoa" id="GPAI034305-PA"/>
    </source>
</evidence>
<dbReference type="GO" id="GO:0005643">
    <property type="term" value="C:nuclear pore"/>
    <property type="evidence" value="ECO:0007669"/>
    <property type="project" value="UniProtKB-SubCell"/>
</dbReference>
<keyword evidence="1" id="KW-0509">mRNA transport</keyword>
<dbReference type="Pfam" id="PF07575">
    <property type="entry name" value="Nucleopor_Nup85"/>
    <property type="match status" value="1"/>
</dbReference>
<protein>
    <recommendedName>
        <fullName evidence="1">Nuclear pore complex protein Nup85</fullName>
    </recommendedName>
</protein>
<dbReference type="SUPFAM" id="SSF55920">
    <property type="entry name" value="Creatinase/aminopeptidase"/>
    <property type="match status" value="1"/>
</dbReference>
<dbReference type="Gene3D" id="3.90.230.10">
    <property type="entry name" value="Creatinase/methionine aminopeptidase superfamily"/>
    <property type="match status" value="1"/>
</dbReference>
<dbReference type="GO" id="GO:0070006">
    <property type="term" value="F:metalloaminopeptidase activity"/>
    <property type="evidence" value="ECO:0007669"/>
    <property type="project" value="TreeGrafter"/>
</dbReference>
<reference evidence="4" key="1">
    <citation type="submission" date="2014-03" db="EMBL/GenBank/DDBJ databases">
        <authorList>
            <person name="Aksoy S."/>
            <person name="Warren W."/>
            <person name="Wilson R.K."/>
        </authorList>
    </citation>
    <scope>NUCLEOTIDE SEQUENCE [LARGE SCALE GENOMIC DNA]</scope>
    <source>
        <strain evidence="4">IAEA</strain>
    </source>
</reference>
<keyword evidence="1" id="KW-0906">Nuclear pore complex</keyword>
<reference evidence="3" key="2">
    <citation type="submission" date="2020-05" db="UniProtKB">
        <authorList>
            <consortium name="EnsemblMetazoa"/>
        </authorList>
    </citation>
    <scope>IDENTIFICATION</scope>
    <source>
        <strain evidence="3">IAEA</strain>
    </source>
</reference>
<keyword evidence="1" id="KW-0653">Protein transport</keyword>
<dbReference type="STRING" id="7398.A0A1B0A4K4"/>
<comment type="subunit">
    <text evidence="1">Component of the nuclear pore complex (NPC).</text>
</comment>
<dbReference type="GO" id="GO:0015031">
    <property type="term" value="P:protein transport"/>
    <property type="evidence" value="ECO:0007669"/>
    <property type="project" value="UniProtKB-KW"/>
</dbReference>
<dbReference type="GO" id="GO:0031965">
    <property type="term" value="C:nuclear membrane"/>
    <property type="evidence" value="ECO:0007669"/>
    <property type="project" value="UniProtKB-UniRule"/>
</dbReference>
<dbReference type="EnsemblMetazoa" id="GPAI034305-RA">
    <property type="protein sequence ID" value="GPAI034305-PA"/>
    <property type="gene ID" value="GPAI034305"/>
</dbReference>
<dbReference type="PANTHER" id="PTHR43330">
    <property type="entry name" value="METHIONINE AMINOPEPTIDASE"/>
    <property type="match status" value="1"/>
</dbReference>
<dbReference type="Proteomes" id="UP000092445">
    <property type="component" value="Unassembled WGS sequence"/>
</dbReference>
<dbReference type="Pfam" id="PF00557">
    <property type="entry name" value="Peptidase_M24"/>
    <property type="match status" value="1"/>
</dbReference>
<dbReference type="InterPro" id="IPR011502">
    <property type="entry name" value="Nucleoporin_Nup85"/>
</dbReference>
<organism evidence="3 4">
    <name type="scientific">Glossina pallidipes</name>
    <name type="common">Tsetse fly</name>
    <dbReference type="NCBI Taxonomy" id="7398"/>
    <lineage>
        <taxon>Eukaryota</taxon>
        <taxon>Metazoa</taxon>
        <taxon>Ecdysozoa</taxon>
        <taxon>Arthropoda</taxon>
        <taxon>Hexapoda</taxon>
        <taxon>Insecta</taxon>
        <taxon>Pterygota</taxon>
        <taxon>Neoptera</taxon>
        <taxon>Endopterygota</taxon>
        <taxon>Diptera</taxon>
        <taxon>Brachycera</taxon>
        <taxon>Muscomorpha</taxon>
        <taxon>Hippoboscoidea</taxon>
        <taxon>Glossinidae</taxon>
        <taxon>Glossina</taxon>
    </lineage>
</organism>
<accession>A0A1B0A4K4</accession>
<evidence type="ECO:0000256" key="1">
    <source>
        <dbReference type="RuleBase" id="RU365073"/>
    </source>
</evidence>
<evidence type="ECO:0000259" key="2">
    <source>
        <dbReference type="Pfam" id="PF00557"/>
    </source>
</evidence>
<dbReference type="AlphaFoldDB" id="A0A1B0A4K4"/>
<keyword evidence="1" id="KW-0539">Nucleus</keyword>
<feature type="domain" description="Peptidase M24" evidence="2">
    <location>
        <begin position="104"/>
        <end position="165"/>
    </location>
</feature>
<keyword evidence="4" id="KW-1185">Reference proteome</keyword>